<protein>
    <submittedName>
        <fullName evidence="1">Uncharacterized protein</fullName>
    </submittedName>
</protein>
<reference evidence="1 2" key="1">
    <citation type="submission" date="2015-07" db="EMBL/GenBank/DDBJ databases">
        <title>Genome analysis of myxobacterium Chondromyces crocatus Cm c5 reveals a high potential for natural compound synthesis and the genetic basis for the loss of fruiting body formation.</title>
        <authorList>
            <person name="Zaburannyi N."/>
            <person name="Bunk B."/>
            <person name="Maier J."/>
            <person name="Overmann J."/>
            <person name="Mueller R."/>
        </authorList>
    </citation>
    <scope>NUCLEOTIDE SEQUENCE [LARGE SCALE GENOMIC DNA]</scope>
    <source>
        <strain evidence="1 2">Cm c5</strain>
    </source>
</reference>
<sequence>MASPPGATGAASEMMNECDETVRCNLDRYLREPGISEGQRRRLQLFQTVESGVCAKVERFCTEHGIEVTDLAVLLVAPEAHLLFRNALLAQPGSGRRPSTPQASLILGHRSQLHSFLRRALPPNESDAADPYMDLMTPAPARCVRILIIDDDSLTIMSYGTFVTVSMNLAEMPDA</sequence>
<gene>
    <name evidence="1" type="ORF">CMC5_035900</name>
</gene>
<dbReference type="Proteomes" id="UP000067626">
    <property type="component" value="Chromosome"/>
</dbReference>
<proteinExistence type="predicted"/>
<evidence type="ECO:0000313" key="2">
    <source>
        <dbReference type="Proteomes" id="UP000067626"/>
    </source>
</evidence>
<keyword evidence="2" id="KW-1185">Reference proteome</keyword>
<dbReference type="EMBL" id="CP012159">
    <property type="protein sequence ID" value="AKT39443.1"/>
    <property type="molecule type" value="Genomic_DNA"/>
</dbReference>
<organism evidence="1 2">
    <name type="scientific">Chondromyces crocatus</name>
    <dbReference type="NCBI Taxonomy" id="52"/>
    <lineage>
        <taxon>Bacteria</taxon>
        <taxon>Pseudomonadati</taxon>
        <taxon>Myxococcota</taxon>
        <taxon>Polyangia</taxon>
        <taxon>Polyangiales</taxon>
        <taxon>Polyangiaceae</taxon>
        <taxon>Chondromyces</taxon>
    </lineage>
</organism>
<dbReference type="AlphaFoldDB" id="A0A0K1EFT3"/>
<name>A0A0K1EFT3_CHOCO</name>
<accession>A0A0K1EFT3</accession>
<dbReference type="KEGG" id="ccro:CMC5_035900"/>
<evidence type="ECO:0000313" key="1">
    <source>
        <dbReference type="EMBL" id="AKT39443.1"/>
    </source>
</evidence>